<dbReference type="AlphaFoldDB" id="A0A6N2LQN9"/>
<dbReference type="EMBL" id="CAADRP010001581">
    <property type="protein sequence ID" value="VFU42453.1"/>
    <property type="molecule type" value="Genomic_DNA"/>
</dbReference>
<evidence type="ECO:0000256" key="1">
    <source>
        <dbReference type="ARBA" id="ARBA00007626"/>
    </source>
</evidence>
<dbReference type="PANTHER" id="PTHR45717">
    <property type="entry name" value="OS12G0527900 PROTEIN"/>
    <property type="match status" value="1"/>
</dbReference>
<reference evidence="2" key="1">
    <citation type="submission" date="2019-03" db="EMBL/GenBank/DDBJ databases">
        <authorList>
            <person name="Mank J."/>
            <person name="Almeida P."/>
        </authorList>
    </citation>
    <scope>NUCLEOTIDE SEQUENCE</scope>
    <source>
        <strain evidence="2">78183</strain>
    </source>
</reference>
<organism evidence="2">
    <name type="scientific">Salix viminalis</name>
    <name type="common">Common osier</name>
    <name type="synonym">Basket willow</name>
    <dbReference type="NCBI Taxonomy" id="40686"/>
    <lineage>
        <taxon>Eukaryota</taxon>
        <taxon>Viridiplantae</taxon>
        <taxon>Streptophyta</taxon>
        <taxon>Embryophyta</taxon>
        <taxon>Tracheophyta</taxon>
        <taxon>Spermatophyta</taxon>
        <taxon>Magnoliopsida</taxon>
        <taxon>eudicotyledons</taxon>
        <taxon>Gunneridae</taxon>
        <taxon>Pentapetalae</taxon>
        <taxon>rosids</taxon>
        <taxon>fabids</taxon>
        <taxon>Malpighiales</taxon>
        <taxon>Salicaceae</taxon>
        <taxon>Saliceae</taxon>
        <taxon>Salix</taxon>
    </lineage>
</organism>
<sequence>MLTNTSLCPLVRLMKDYKRFNHALEVSEWMIGRRFLTFTTEDAAVRLELIHRVRGLEEAENYFNKLSILENCSTGYHFPSQSGEPVEEKVLPLKVMHFYRPEE</sequence>
<dbReference type="GO" id="GO:0005739">
    <property type="term" value="C:mitochondrion"/>
    <property type="evidence" value="ECO:0007669"/>
    <property type="project" value="TreeGrafter"/>
</dbReference>
<name>A0A6N2LQN9_SALVM</name>
<evidence type="ECO:0000313" key="2">
    <source>
        <dbReference type="EMBL" id="VFU42453.1"/>
    </source>
</evidence>
<dbReference type="PANTHER" id="PTHR45717:SF6">
    <property type="entry name" value="PENTACOTRIPEPTIDE-REPEAT REGION OF PRORP DOMAIN-CONTAINING PROTEIN"/>
    <property type="match status" value="1"/>
</dbReference>
<proteinExistence type="inferred from homology"/>
<protein>
    <recommendedName>
        <fullName evidence="3">Pentatricopeptide repeat-containing protein</fullName>
    </recommendedName>
</protein>
<gene>
    <name evidence="2" type="ORF">SVIM_LOCUS254658</name>
</gene>
<comment type="similarity">
    <text evidence="1">Belongs to the PPR family. P subfamily.</text>
</comment>
<accession>A0A6N2LQN9</accession>
<evidence type="ECO:0008006" key="3">
    <source>
        <dbReference type="Google" id="ProtNLM"/>
    </source>
</evidence>